<evidence type="ECO:0000256" key="1">
    <source>
        <dbReference type="SAM" id="Phobius"/>
    </source>
</evidence>
<feature type="transmembrane region" description="Helical" evidence="1">
    <location>
        <begin position="291"/>
        <end position="313"/>
    </location>
</feature>
<proteinExistence type="predicted"/>
<organism evidence="2 3">
    <name type="scientific">Allacma fusca</name>
    <dbReference type="NCBI Taxonomy" id="39272"/>
    <lineage>
        <taxon>Eukaryota</taxon>
        <taxon>Metazoa</taxon>
        <taxon>Ecdysozoa</taxon>
        <taxon>Arthropoda</taxon>
        <taxon>Hexapoda</taxon>
        <taxon>Collembola</taxon>
        <taxon>Symphypleona</taxon>
        <taxon>Sminthuridae</taxon>
        <taxon>Allacma</taxon>
    </lineage>
</organism>
<keyword evidence="1" id="KW-1133">Transmembrane helix</keyword>
<name>A0A8J2L2K2_9HEXA</name>
<sequence length="383" mass="44103">MDREAPGYPLYFGGLRKLGVFPYDYQDLTMTTKVLTTGKKFYHLNILTAFLIVSKQLYLILLSLSTFTNEGPHPDMMFRVMWFLGSLFLTSMFLVHILFPTEVARFISSYIRIENSILASTSLWTSKDHKKKFKVFLCGYFGMWVGGQVFMGALYIWNPAFFPFIYSELEYFLIEGSWTLRKLLFGTVGLFEMNFMGLAMANMAGFDILIGFASLSIQACLVELEKVGKEKLNPGNNNVFRYYKMLEILTKLMNEAFSTVLLGHFWVVFMMLPFFIYGLEHYAVSAATTLFFFWCCLFQVVRVATIWIPMAFVQKQSWITLRNLRSLHFTGTNNNNSNSALFKRQLKSCQPLAFSSGGLYSISVESILKYIYFSTTFIVIFVG</sequence>
<evidence type="ECO:0000313" key="3">
    <source>
        <dbReference type="Proteomes" id="UP000708208"/>
    </source>
</evidence>
<feature type="transmembrane region" description="Helical" evidence="1">
    <location>
        <begin position="256"/>
        <end position="279"/>
    </location>
</feature>
<dbReference type="AlphaFoldDB" id="A0A8J2L2K2"/>
<reference evidence="2" key="1">
    <citation type="submission" date="2021-06" db="EMBL/GenBank/DDBJ databases">
        <authorList>
            <person name="Hodson N. C."/>
            <person name="Mongue J. A."/>
            <person name="Jaron S. K."/>
        </authorList>
    </citation>
    <scope>NUCLEOTIDE SEQUENCE</scope>
</reference>
<gene>
    <name evidence="2" type="ORF">AFUS01_LOCUS35312</name>
</gene>
<protein>
    <submittedName>
        <fullName evidence="2">Uncharacterized protein</fullName>
    </submittedName>
</protein>
<keyword evidence="1" id="KW-0472">Membrane</keyword>
<keyword evidence="3" id="KW-1185">Reference proteome</keyword>
<evidence type="ECO:0000313" key="2">
    <source>
        <dbReference type="EMBL" id="CAG7825188.1"/>
    </source>
</evidence>
<feature type="transmembrane region" description="Helical" evidence="1">
    <location>
        <begin position="135"/>
        <end position="157"/>
    </location>
</feature>
<dbReference type="EMBL" id="CAJVCH010535357">
    <property type="protein sequence ID" value="CAG7825188.1"/>
    <property type="molecule type" value="Genomic_DNA"/>
</dbReference>
<keyword evidence="1" id="KW-0812">Transmembrane</keyword>
<feature type="transmembrane region" description="Helical" evidence="1">
    <location>
        <begin position="41"/>
        <end position="60"/>
    </location>
</feature>
<feature type="transmembrane region" description="Helical" evidence="1">
    <location>
        <begin position="195"/>
        <end position="222"/>
    </location>
</feature>
<accession>A0A8J2L2K2</accession>
<dbReference type="Proteomes" id="UP000708208">
    <property type="component" value="Unassembled WGS sequence"/>
</dbReference>
<comment type="caution">
    <text evidence="2">The sequence shown here is derived from an EMBL/GenBank/DDBJ whole genome shotgun (WGS) entry which is preliminary data.</text>
</comment>
<feature type="transmembrane region" description="Helical" evidence="1">
    <location>
        <begin position="80"/>
        <end position="99"/>
    </location>
</feature>